<proteinExistence type="predicted"/>
<feature type="transmembrane region" description="Helical" evidence="1">
    <location>
        <begin position="78"/>
        <end position="97"/>
    </location>
</feature>
<dbReference type="EMBL" id="JHEG04000001">
    <property type="protein sequence ID" value="KAF3884114.1"/>
    <property type="molecule type" value="Genomic_DNA"/>
</dbReference>
<dbReference type="AlphaFoldDB" id="A0A0C1NGI6"/>
<keyword evidence="1" id="KW-0812">Transmembrane</keyword>
<feature type="transmembrane region" description="Helical" evidence="1">
    <location>
        <begin position="20"/>
        <end position="39"/>
    </location>
</feature>
<reference evidence="3" key="1">
    <citation type="journal article" date="2015" name="Genome Announc.">
        <title>Draft Genome Sequence of Tolypothrix boutellei Strain VB521301.</title>
        <authorList>
            <person name="Chandrababunaidu M.M."/>
            <person name="Singh D."/>
            <person name="Sen D."/>
            <person name="Bhan S."/>
            <person name="Das S."/>
            <person name="Gupta A."/>
            <person name="Adhikary S.P."/>
            <person name="Tripathy S."/>
        </authorList>
    </citation>
    <scope>NUCLEOTIDE SEQUENCE</scope>
    <source>
        <strain evidence="3">VB521301</strain>
    </source>
</reference>
<dbReference type="EMBL" id="JHEG02000037">
    <property type="protein sequence ID" value="KIE11956.1"/>
    <property type="molecule type" value="Genomic_DNA"/>
</dbReference>
<dbReference type="Proteomes" id="UP000029738">
    <property type="component" value="Unassembled WGS sequence"/>
</dbReference>
<dbReference type="OrthoDB" id="514266at2"/>
<keyword evidence="4" id="KW-1185">Reference proteome</keyword>
<dbReference type="RefSeq" id="WP_038077637.1">
    <property type="nucleotide sequence ID" value="NZ_JHEG04000001.1"/>
</dbReference>
<keyword evidence="1" id="KW-0472">Membrane</keyword>
<evidence type="ECO:0000313" key="3">
    <source>
        <dbReference type="EMBL" id="KIE11956.1"/>
    </source>
</evidence>
<feature type="transmembrane region" description="Helical" evidence="1">
    <location>
        <begin position="51"/>
        <end position="72"/>
    </location>
</feature>
<evidence type="ECO:0000256" key="1">
    <source>
        <dbReference type="SAM" id="Phobius"/>
    </source>
</evidence>
<protein>
    <submittedName>
        <fullName evidence="3">Membrane protein</fullName>
    </submittedName>
</protein>
<name>A0A0C1NGI6_9CYAN</name>
<keyword evidence="1" id="KW-1133">Transmembrane helix</keyword>
<evidence type="ECO:0000313" key="2">
    <source>
        <dbReference type="EMBL" id="KAF3884114.1"/>
    </source>
</evidence>
<evidence type="ECO:0000313" key="4">
    <source>
        <dbReference type="Proteomes" id="UP000029738"/>
    </source>
</evidence>
<dbReference type="STRING" id="1479485.DA73_0209965"/>
<reference evidence="2" key="2">
    <citation type="submission" date="2019-11" db="EMBL/GenBank/DDBJ databases">
        <title>Improved Assembly of Tolypothrix boutellei genome.</title>
        <authorList>
            <person name="Sarangi A.N."/>
            <person name="Mukherjee M."/>
            <person name="Ghosh S."/>
            <person name="Singh D."/>
            <person name="Das A."/>
            <person name="Kant S."/>
            <person name="Prusty A."/>
            <person name="Tripathy S."/>
        </authorList>
    </citation>
    <scope>NUCLEOTIDE SEQUENCE</scope>
    <source>
        <strain evidence="2">VB521301</strain>
    </source>
</reference>
<sequence>MLDLNSLAELSRTNCVSLCAFLVPANLVATIVTMLLTAFDRPTHQIWRSAGVATLLALIMVLHVYTWFAVGIVMAPTYILLLLALSCLLTNIGALLFQRHFATVTDNQ</sequence>
<organism evidence="3">
    <name type="scientific">Tolypothrix bouteillei VB521301</name>
    <dbReference type="NCBI Taxonomy" id="1479485"/>
    <lineage>
        <taxon>Bacteria</taxon>
        <taxon>Bacillati</taxon>
        <taxon>Cyanobacteriota</taxon>
        <taxon>Cyanophyceae</taxon>
        <taxon>Nostocales</taxon>
        <taxon>Tolypothrichaceae</taxon>
        <taxon>Tolypothrix</taxon>
    </lineage>
</organism>
<comment type="caution">
    <text evidence="3">The sequence shown here is derived from an EMBL/GenBank/DDBJ whole genome shotgun (WGS) entry which is preliminary data.</text>
</comment>
<gene>
    <name evidence="3" type="ORF">DA73_0209965</name>
    <name evidence="2" type="ORF">DA73_0400000320</name>
</gene>
<accession>A0A0C1NGI6</accession>